<dbReference type="SMART" id="SM00166">
    <property type="entry name" value="UBX"/>
    <property type="match status" value="1"/>
</dbReference>
<feature type="compositionally biased region" description="Low complexity" evidence="1">
    <location>
        <begin position="137"/>
        <end position="152"/>
    </location>
</feature>
<accession>A0A1E4U236</accession>
<dbReference type="CDD" id="cd01767">
    <property type="entry name" value="UBX"/>
    <property type="match status" value="1"/>
</dbReference>
<protein>
    <recommendedName>
        <fullName evidence="2">UBX domain-containing protein</fullName>
    </recommendedName>
</protein>
<evidence type="ECO:0000259" key="2">
    <source>
        <dbReference type="PROSITE" id="PS50033"/>
    </source>
</evidence>
<feature type="compositionally biased region" description="Low complexity" evidence="1">
    <location>
        <begin position="433"/>
        <end position="451"/>
    </location>
</feature>
<dbReference type="EMBL" id="KV454011">
    <property type="protein sequence ID" value="ODV98061.1"/>
    <property type="molecule type" value="Genomic_DNA"/>
</dbReference>
<feature type="compositionally biased region" description="Basic and acidic residues" evidence="1">
    <location>
        <begin position="225"/>
        <end position="236"/>
    </location>
</feature>
<dbReference type="OrthoDB" id="2445133at2759"/>
<name>A0A1E4U236_PACTA</name>
<feature type="region of interest" description="Disordered" evidence="1">
    <location>
        <begin position="399"/>
        <end position="552"/>
    </location>
</feature>
<feature type="compositionally biased region" description="Basic residues" evidence="1">
    <location>
        <begin position="153"/>
        <end position="163"/>
    </location>
</feature>
<feature type="region of interest" description="Disordered" evidence="1">
    <location>
        <begin position="207"/>
        <end position="264"/>
    </location>
</feature>
<feature type="compositionally biased region" description="Low complexity" evidence="1">
    <location>
        <begin position="403"/>
        <end position="423"/>
    </location>
</feature>
<feature type="compositionally biased region" description="Low complexity" evidence="1">
    <location>
        <begin position="237"/>
        <end position="251"/>
    </location>
</feature>
<dbReference type="GO" id="GO:0005783">
    <property type="term" value="C:endoplasmic reticulum"/>
    <property type="evidence" value="ECO:0007669"/>
    <property type="project" value="TreeGrafter"/>
</dbReference>
<dbReference type="PANTHER" id="PTHR46424:SF1">
    <property type="entry name" value="UBX DOMAIN-CONTAINING PROTEIN 4"/>
    <property type="match status" value="1"/>
</dbReference>
<feature type="compositionally biased region" description="Polar residues" evidence="1">
    <location>
        <begin position="452"/>
        <end position="465"/>
    </location>
</feature>
<proteinExistence type="predicted"/>
<evidence type="ECO:0000313" key="4">
    <source>
        <dbReference type="Proteomes" id="UP000094236"/>
    </source>
</evidence>
<dbReference type="SUPFAM" id="SSF54236">
    <property type="entry name" value="Ubiquitin-like"/>
    <property type="match status" value="1"/>
</dbReference>
<dbReference type="PROSITE" id="PS50033">
    <property type="entry name" value="UBX"/>
    <property type="match status" value="1"/>
</dbReference>
<reference evidence="4" key="1">
    <citation type="submission" date="2016-05" db="EMBL/GenBank/DDBJ databases">
        <title>Comparative genomics of biotechnologically important yeasts.</title>
        <authorList>
            <consortium name="DOE Joint Genome Institute"/>
            <person name="Riley R."/>
            <person name="Haridas S."/>
            <person name="Wolfe K.H."/>
            <person name="Lopes M.R."/>
            <person name="Hittinger C.T."/>
            <person name="Goker M."/>
            <person name="Salamov A."/>
            <person name="Wisecaver J."/>
            <person name="Long T.M."/>
            <person name="Aerts A.L."/>
            <person name="Barry K."/>
            <person name="Choi C."/>
            <person name="Clum A."/>
            <person name="Coughlan A.Y."/>
            <person name="Deshpande S."/>
            <person name="Douglass A.P."/>
            <person name="Hanson S.J."/>
            <person name="Klenk H.-P."/>
            <person name="Labutti K."/>
            <person name="Lapidus A."/>
            <person name="Lindquist E."/>
            <person name="Lipzen A."/>
            <person name="Meier-Kolthoff J.P."/>
            <person name="Ohm R.A."/>
            <person name="Otillar R.P."/>
            <person name="Pangilinan J."/>
            <person name="Peng Y."/>
            <person name="Rokas A."/>
            <person name="Rosa C.A."/>
            <person name="Scheuner C."/>
            <person name="Sibirny A.A."/>
            <person name="Slot J.C."/>
            <person name="Stielow J.B."/>
            <person name="Sun H."/>
            <person name="Kurtzman C.P."/>
            <person name="Blackwell M."/>
            <person name="Grigoriev I.V."/>
            <person name="Jeffries T.W."/>
        </authorList>
    </citation>
    <scope>NUCLEOTIDE SEQUENCE [LARGE SCALE GENOMIC DNA]</scope>
    <source>
        <strain evidence="4">NRRL Y-2460</strain>
    </source>
</reference>
<feature type="region of interest" description="Disordered" evidence="1">
    <location>
        <begin position="137"/>
        <end position="166"/>
    </location>
</feature>
<dbReference type="AlphaFoldDB" id="A0A1E4U236"/>
<dbReference type="STRING" id="669874.A0A1E4U236"/>
<evidence type="ECO:0000256" key="1">
    <source>
        <dbReference type="SAM" id="MobiDB-lite"/>
    </source>
</evidence>
<feature type="compositionally biased region" description="Basic and acidic residues" evidence="1">
    <location>
        <begin position="540"/>
        <end position="552"/>
    </location>
</feature>
<dbReference type="Pfam" id="PF23187">
    <property type="entry name" value="UBX7_N"/>
    <property type="match status" value="1"/>
</dbReference>
<sequence length="552" mass="61591">MSSTGVGNNNDTSSGGGGNDDDDLFMTSVNGAIQLSLAQDKPLLIFLTNQTSKQSKDFYLKFISNNKKQLLSFRNSIIFLKLIESTREFGFFKEIFTKLIIPSVYIIKNGSILDIISDFKLTIQDFNKKIEKIISNNNNNNGLSSNSNSKASSSKKSHTKKYSSLKEESAETAAKIYRENLAKQQRLEKEEKARILKLLEFDKEERRKKRAAERRFSSNSMDESSPVREEFHRDSTESPSSPSAAAASTAAGEPVFPRENLHGNTHDNDAEYLIQLKLFNGHSLKQNFPSNVTLSQIRAFINENYPEYQQTPYHFFMPIYRINYSDNDELNKSLKELKLNRAVLIIKPSDHFSTSSHQGYQADPNDLSNQQSSLGWISSSFGGLIGGIFGRGKAGPHNQRITNLNANNNNNNNNNDNDNNDNLNIDEIVAAASGGNNSNSNSNSHSGRSDSLASSIVTNHGTNDITFDPYENGNNIVSDQSQYSTPTNRRSRESTRASTPRPTLNLTSSTNNFSLTNSSQVNIGDPHPLEQNDNGEDDSKDFRKFHTDKDES</sequence>
<dbReference type="GO" id="GO:0036503">
    <property type="term" value="P:ERAD pathway"/>
    <property type="evidence" value="ECO:0007669"/>
    <property type="project" value="TreeGrafter"/>
</dbReference>
<dbReference type="InterPro" id="IPR029071">
    <property type="entry name" value="Ubiquitin-like_domsf"/>
</dbReference>
<dbReference type="PANTHER" id="PTHR46424">
    <property type="entry name" value="UBX DOMAIN-CONTAINING PROTEIN 4"/>
    <property type="match status" value="1"/>
</dbReference>
<evidence type="ECO:0000313" key="3">
    <source>
        <dbReference type="EMBL" id="ODV98061.1"/>
    </source>
</evidence>
<feature type="compositionally biased region" description="Low complexity" evidence="1">
    <location>
        <begin position="503"/>
        <end position="519"/>
    </location>
</feature>
<dbReference type="Proteomes" id="UP000094236">
    <property type="component" value="Unassembled WGS sequence"/>
</dbReference>
<dbReference type="Pfam" id="PF00789">
    <property type="entry name" value="UBX"/>
    <property type="match status" value="1"/>
</dbReference>
<feature type="compositionally biased region" description="Polar residues" evidence="1">
    <location>
        <begin position="472"/>
        <end position="488"/>
    </location>
</feature>
<feature type="domain" description="UBX" evidence="2">
    <location>
        <begin position="274"/>
        <end position="347"/>
    </location>
</feature>
<keyword evidence="4" id="KW-1185">Reference proteome</keyword>
<gene>
    <name evidence="3" type="ORF">PACTADRAFT_185557</name>
</gene>
<dbReference type="InterPro" id="IPR001012">
    <property type="entry name" value="UBX_dom"/>
</dbReference>
<dbReference type="Gene3D" id="3.10.20.90">
    <property type="entry name" value="Phosphatidylinositol 3-kinase Catalytic Subunit, Chain A, domain 1"/>
    <property type="match status" value="1"/>
</dbReference>
<organism evidence="3 4">
    <name type="scientific">Pachysolen tannophilus NRRL Y-2460</name>
    <dbReference type="NCBI Taxonomy" id="669874"/>
    <lineage>
        <taxon>Eukaryota</taxon>
        <taxon>Fungi</taxon>
        <taxon>Dikarya</taxon>
        <taxon>Ascomycota</taxon>
        <taxon>Saccharomycotina</taxon>
        <taxon>Pichiomycetes</taxon>
        <taxon>Pachysolenaceae</taxon>
        <taxon>Pachysolen</taxon>
    </lineage>
</organism>